<dbReference type="Proteomes" id="UP000604825">
    <property type="component" value="Unassembled WGS sequence"/>
</dbReference>
<reference evidence="9" key="1">
    <citation type="submission" date="2020-10" db="EMBL/GenBank/DDBJ databases">
        <authorList>
            <person name="Han B."/>
            <person name="Lu T."/>
            <person name="Zhao Q."/>
            <person name="Huang X."/>
            <person name="Zhao Y."/>
        </authorList>
    </citation>
    <scope>NUCLEOTIDE SEQUENCE</scope>
</reference>
<evidence type="ECO:0000256" key="8">
    <source>
        <dbReference type="SAM" id="Phobius"/>
    </source>
</evidence>
<evidence type="ECO:0000313" key="10">
    <source>
        <dbReference type="Proteomes" id="UP000604825"/>
    </source>
</evidence>
<evidence type="ECO:0000256" key="2">
    <source>
        <dbReference type="ARBA" id="ARBA00004141"/>
    </source>
</evidence>
<dbReference type="EMBL" id="CAJGYO010000007">
    <property type="protein sequence ID" value="CAD6248208.1"/>
    <property type="molecule type" value="Genomic_DNA"/>
</dbReference>
<feature type="compositionally biased region" description="Low complexity" evidence="7">
    <location>
        <begin position="36"/>
        <end position="62"/>
    </location>
</feature>
<dbReference type="PANTHER" id="PTHR19317">
    <property type="entry name" value="PRENYLATED RAB ACCEPTOR 1-RELATED"/>
    <property type="match status" value="1"/>
</dbReference>
<evidence type="ECO:0000256" key="6">
    <source>
        <dbReference type="ARBA" id="ARBA00023136"/>
    </source>
</evidence>
<dbReference type="OrthoDB" id="779054at2759"/>
<name>A0A811PXS7_9POAL</name>
<dbReference type="GO" id="GO:0005794">
    <property type="term" value="C:Golgi apparatus"/>
    <property type="evidence" value="ECO:0007669"/>
    <property type="project" value="TreeGrafter"/>
</dbReference>
<dbReference type="GO" id="GO:0005783">
    <property type="term" value="C:endoplasmic reticulum"/>
    <property type="evidence" value="ECO:0007669"/>
    <property type="project" value="TreeGrafter"/>
</dbReference>
<keyword evidence="10" id="KW-1185">Reference proteome</keyword>
<gene>
    <name evidence="9" type="ORF">NCGR_LOCUS32364</name>
</gene>
<evidence type="ECO:0008006" key="11">
    <source>
        <dbReference type="Google" id="ProtNLM"/>
    </source>
</evidence>
<evidence type="ECO:0000256" key="7">
    <source>
        <dbReference type="SAM" id="MobiDB-lite"/>
    </source>
</evidence>
<dbReference type="InterPro" id="IPR004895">
    <property type="entry name" value="Prenylated_rab_accept_PRA1"/>
</dbReference>
<evidence type="ECO:0000256" key="3">
    <source>
        <dbReference type="ARBA" id="ARBA00006483"/>
    </source>
</evidence>
<comment type="function">
    <text evidence="1">May be involved in both secretory and endocytic intracellular trafficking in the endosomal/prevacuolar compartments.</text>
</comment>
<sequence>MEASSSFKPNPLSLSVPDPALDRWLRDSGYLDLLDSTTTGGPSSASAPSTSTSTSSSAASPAAGPASSSVAADVLAFARTLASLLALNPFARLSTADLAAPTPSWSLAFVGPPGAASYSWPPTPTLARLRVQENVRRYARNYAALTILVFACCLYRMPMALLGMLASLAVWEGVRYCRDHWGLTTRAPGVAQALLHCAQIATAILLYVCNLQFALVYAIGLSYALMMLHASLRKLTPSSLRDPRSLGFACGVAKLAGHDAQSCPALITGKPCLLDSTAERLIDLTAFTTRDVLRALLAHMILVNCT</sequence>
<comment type="subcellular location">
    <subcellularLocation>
        <location evidence="2">Membrane</location>
        <topology evidence="2">Multi-pass membrane protein</topology>
    </subcellularLocation>
</comment>
<feature type="region of interest" description="Disordered" evidence="7">
    <location>
        <begin position="35"/>
        <end position="62"/>
    </location>
</feature>
<evidence type="ECO:0000256" key="4">
    <source>
        <dbReference type="ARBA" id="ARBA00022692"/>
    </source>
</evidence>
<dbReference type="GO" id="GO:0016192">
    <property type="term" value="P:vesicle-mediated transport"/>
    <property type="evidence" value="ECO:0007669"/>
    <property type="project" value="TreeGrafter"/>
</dbReference>
<dbReference type="AlphaFoldDB" id="A0A811PXS7"/>
<dbReference type="GO" id="GO:0016020">
    <property type="term" value="C:membrane"/>
    <property type="evidence" value="ECO:0007669"/>
    <property type="project" value="UniProtKB-SubCell"/>
</dbReference>
<protein>
    <recommendedName>
        <fullName evidence="11">PRA1 family protein</fullName>
    </recommendedName>
</protein>
<keyword evidence="4 8" id="KW-0812">Transmembrane</keyword>
<feature type="transmembrane region" description="Helical" evidence="8">
    <location>
        <begin position="204"/>
        <end position="225"/>
    </location>
</feature>
<accession>A0A811PXS7</accession>
<evidence type="ECO:0000256" key="1">
    <source>
        <dbReference type="ARBA" id="ARBA00002501"/>
    </source>
</evidence>
<evidence type="ECO:0000256" key="5">
    <source>
        <dbReference type="ARBA" id="ARBA00022989"/>
    </source>
</evidence>
<feature type="transmembrane region" description="Helical" evidence="8">
    <location>
        <begin position="142"/>
        <end position="171"/>
    </location>
</feature>
<evidence type="ECO:0000313" key="9">
    <source>
        <dbReference type="EMBL" id="CAD6248208.1"/>
    </source>
</evidence>
<comment type="similarity">
    <text evidence="3">Belongs to the PRA1 family.</text>
</comment>
<organism evidence="9 10">
    <name type="scientific">Miscanthus lutarioriparius</name>
    <dbReference type="NCBI Taxonomy" id="422564"/>
    <lineage>
        <taxon>Eukaryota</taxon>
        <taxon>Viridiplantae</taxon>
        <taxon>Streptophyta</taxon>
        <taxon>Embryophyta</taxon>
        <taxon>Tracheophyta</taxon>
        <taxon>Spermatophyta</taxon>
        <taxon>Magnoliopsida</taxon>
        <taxon>Liliopsida</taxon>
        <taxon>Poales</taxon>
        <taxon>Poaceae</taxon>
        <taxon>PACMAD clade</taxon>
        <taxon>Panicoideae</taxon>
        <taxon>Andropogonodae</taxon>
        <taxon>Andropogoneae</taxon>
        <taxon>Saccharinae</taxon>
        <taxon>Miscanthus</taxon>
    </lineage>
</organism>
<dbReference type="Pfam" id="PF03208">
    <property type="entry name" value="PRA1"/>
    <property type="match status" value="1"/>
</dbReference>
<proteinExistence type="inferred from homology"/>
<dbReference type="PANTHER" id="PTHR19317:SF1">
    <property type="entry name" value="PRA1 FAMILY PROTEIN H"/>
    <property type="match status" value="1"/>
</dbReference>
<keyword evidence="5 8" id="KW-1133">Transmembrane helix</keyword>
<comment type="caution">
    <text evidence="9">The sequence shown here is derived from an EMBL/GenBank/DDBJ whole genome shotgun (WGS) entry which is preliminary data.</text>
</comment>
<keyword evidence="6 8" id="KW-0472">Membrane</keyword>